<protein>
    <submittedName>
        <fullName evidence="1">Uncharacterized protein</fullName>
    </submittedName>
</protein>
<name>A0ACB7NWN1_9PEZI</name>
<proteinExistence type="predicted"/>
<sequence>MWPTLLPSRKFKSHGQISERRTQHKQTNCQYFPVPTSAPAMTASTRPESDHPTHNQAIHRNRRRIFCLVFRIGPETCWIGMCSAGRLVGVGRPHSHSLSAPPIPRFLASLRTPHSTLSTTCRTASCQIASNCAISTMAHCHNLIAYIAYGTADLGFASYQRTPLSRGRDKAPNNACRHPASNLGVCEWAHPELVGCSGSRIASQSGCDPQRKAIC</sequence>
<organism evidence="1 2">
    <name type="scientific">Chaetomium tenue</name>
    <dbReference type="NCBI Taxonomy" id="1854479"/>
    <lineage>
        <taxon>Eukaryota</taxon>
        <taxon>Fungi</taxon>
        <taxon>Dikarya</taxon>
        <taxon>Ascomycota</taxon>
        <taxon>Pezizomycotina</taxon>
        <taxon>Sordariomycetes</taxon>
        <taxon>Sordariomycetidae</taxon>
        <taxon>Sordariales</taxon>
        <taxon>Chaetomiaceae</taxon>
        <taxon>Chaetomium</taxon>
    </lineage>
</organism>
<accession>A0ACB7NWN1</accession>
<dbReference type="EMBL" id="JAGIZQ010000006">
    <property type="protein sequence ID" value="KAH6622834.1"/>
    <property type="molecule type" value="Genomic_DNA"/>
</dbReference>
<keyword evidence="2" id="KW-1185">Reference proteome</keyword>
<dbReference type="Proteomes" id="UP000724584">
    <property type="component" value="Unassembled WGS sequence"/>
</dbReference>
<comment type="caution">
    <text evidence="1">The sequence shown here is derived from an EMBL/GenBank/DDBJ whole genome shotgun (WGS) entry which is preliminary data.</text>
</comment>
<evidence type="ECO:0000313" key="1">
    <source>
        <dbReference type="EMBL" id="KAH6622834.1"/>
    </source>
</evidence>
<gene>
    <name evidence="1" type="ORF">F5144DRAFT_341924</name>
</gene>
<evidence type="ECO:0000313" key="2">
    <source>
        <dbReference type="Proteomes" id="UP000724584"/>
    </source>
</evidence>
<reference evidence="1 2" key="1">
    <citation type="journal article" date="2021" name="Nat. Commun.">
        <title>Genetic determinants of endophytism in the Arabidopsis root mycobiome.</title>
        <authorList>
            <person name="Mesny F."/>
            <person name="Miyauchi S."/>
            <person name="Thiergart T."/>
            <person name="Pickel B."/>
            <person name="Atanasova L."/>
            <person name="Karlsson M."/>
            <person name="Huettel B."/>
            <person name="Barry K.W."/>
            <person name="Haridas S."/>
            <person name="Chen C."/>
            <person name="Bauer D."/>
            <person name="Andreopoulos W."/>
            <person name="Pangilinan J."/>
            <person name="LaButti K."/>
            <person name="Riley R."/>
            <person name="Lipzen A."/>
            <person name="Clum A."/>
            <person name="Drula E."/>
            <person name="Henrissat B."/>
            <person name="Kohler A."/>
            <person name="Grigoriev I.V."/>
            <person name="Martin F.M."/>
            <person name="Hacquard S."/>
        </authorList>
    </citation>
    <scope>NUCLEOTIDE SEQUENCE [LARGE SCALE GENOMIC DNA]</scope>
    <source>
        <strain evidence="1 2">MPI-SDFR-AT-0079</strain>
    </source>
</reference>